<evidence type="ECO:0000313" key="6">
    <source>
        <dbReference type="EMBL" id="ECY9386491.1"/>
    </source>
</evidence>
<feature type="transmembrane region" description="Helical" evidence="5">
    <location>
        <begin position="139"/>
        <end position="163"/>
    </location>
</feature>
<feature type="transmembrane region" description="Helical" evidence="5">
    <location>
        <begin position="33"/>
        <end position="52"/>
    </location>
</feature>
<feature type="transmembrane region" description="Helical" evidence="5">
    <location>
        <begin position="234"/>
        <end position="253"/>
    </location>
</feature>
<comment type="subcellular location">
    <subcellularLocation>
        <location evidence="1">Membrane</location>
        <topology evidence="1">Multi-pass membrane protein</topology>
    </subcellularLocation>
</comment>
<dbReference type="EMBL" id="AALGGH010000030">
    <property type="protein sequence ID" value="ECY9386491.1"/>
    <property type="molecule type" value="Genomic_DNA"/>
</dbReference>
<dbReference type="InterPro" id="IPR007688">
    <property type="entry name" value="Conjugal_tfr_TrbL/VirB6"/>
</dbReference>
<keyword evidence="2 5" id="KW-0812">Transmembrane</keyword>
<name>A0A622I419_SALTM</name>
<gene>
    <name evidence="6" type="ORF">AVL16_22990</name>
</gene>
<evidence type="ECO:0000256" key="5">
    <source>
        <dbReference type="SAM" id="Phobius"/>
    </source>
</evidence>
<evidence type="ECO:0000256" key="2">
    <source>
        <dbReference type="ARBA" id="ARBA00022692"/>
    </source>
</evidence>
<organism evidence="6">
    <name type="scientific">Salmonella typhimurium</name>
    <dbReference type="NCBI Taxonomy" id="90371"/>
    <lineage>
        <taxon>Bacteria</taxon>
        <taxon>Pseudomonadati</taxon>
        <taxon>Pseudomonadota</taxon>
        <taxon>Gammaproteobacteria</taxon>
        <taxon>Enterobacterales</taxon>
        <taxon>Enterobacteriaceae</taxon>
        <taxon>Salmonella</taxon>
    </lineage>
</organism>
<feature type="transmembrane region" description="Helical" evidence="5">
    <location>
        <begin position="170"/>
        <end position="189"/>
    </location>
</feature>
<keyword evidence="4 5" id="KW-0472">Membrane</keyword>
<sequence length="325" mass="34380">MNIISTFLSTVTTLVESGAASNAAKIANAISPVFFAAIGVYIIFVAYEIIYSQRDVVMSEVTKNIMKLALVGVFTYSSTYYSQYVIPFVMHSGDELSSALTGQSDIANSIDNLWQALSDTMEQFWSDATGQLGMTDFGLWIKAGLIWITGYAGGFLLVFYTTVFLCVSKFMVGMVLSVGILFICFSAFSPTRGMFTAWCGSCLNYILLNVFYTISFGFVLSLIQQTANLDAKTITFMSVATLLAVVLISVYLIEQIGTLCSSLTGGVGINGLTASANGAANKLAAVSGVRAMSNAGKGLAASVAKKAGNRVVSLAGQLGKNVLGG</sequence>
<dbReference type="AlphaFoldDB" id="A0A622I419"/>
<dbReference type="GO" id="GO:0016020">
    <property type="term" value="C:membrane"/>
    <property type="evidence" value="ECO:0007669"/>
    <property type="project" value="UniProtKB-SubCell"/>
</dbReference>
<reference evidence="6" key="1">
    <citation type="submission" date="2018-07" db="EMBL/GenBank/DDBJ databases">
        <authorList>
            <consortium name="NARMS: The National Antimicrobial Resistance Monitoring System"/>
        </authorList>
    </citation>
    <scope>NUCLEOTIDE SEQUENCE</scope>
    <source>
        <strain evidence="6">FSIS1504253</strain>
    </source>
</reference>
<feature type="transmembrane region" description="Helical" evidence="5">
    <location>
        <begin position="195"/>
        <end position="222"/>
    </location>
</feature>
<evidence type="ECO:0000256" key="1">
    <source>
        <dbReference type="ARBA" id="ARBA00004141"/>
    </source>
</evidence>
<evidence type="ECO:0000256" key="4">
    <source>
        <dbReference type="ARBA" id="ARBA00023136"/>
    </source>
</evidence>
<comment type="caution">
    <text evidence="6">The sequence shown here is derived from an EMBL/GenBank/DDBJ whole genome shotgun (WGS) entry which is preliminary data.</text>
</comment>
<dbReference type="Pfam" id="PF04610">
    <property type="entry name" value="TrbL"/>
    <property type="match status" value="1"/>
</dbReference>
<protein>
    <submittedName>
        <fullName evidence="6">Type IV secretion system protein</fullName>
    </submittedName>
</protein>
<dbReference type="GO" id="GO:0030255">
    <property type="term" value="P:protein secretion by the type IV secretion system"/>
    <property type="evidence" value="ECO:0007669"/>
    <property type="project" value="InterPro"/>
</dbReference>
<keyword evidence="3 5" id="KW-1133">Transmembrane helix</keyword>
<evidence type="ECO:0000256" key="3">
    <source>
        <dbReference type="ARBA" id="ARBA00022989"/>
    </source>
</evidence>
<accession>A0A622I419</accession>
<proteinExistence type="predicted"/>